<dbReference type="GO" id="GO:0004497">
    <property type="term" value="F:monooxygenase activity"/>
    <property type="evidence" value="ECO:0007669"/>
    <property type="project" value="TreeGrafter"/>
</dbReference>
<sequence>MHDSANYHDFTPSAHKNEHYADVVVIGGGQAGLCSAYELLRRGFVGYAGDRRRPENADNGAAYVCGDQGDSENLAGKNGPGAGTFVVLDGEVGPGGAWRHRWRSLTMSTINHIADLPGMPVGEIDPAAPSSLFVSQYFADYEHEFDLPILHLVRVVAVEDVPETGLLRVRTTAGTWYARRVINCTGTWTRPFVPHYEGAELFRGQQFHTQNYPRADRFWGKRVMIVGGGISALTHLDEVSREAKKTIWVTRTPPRWREDDFSPMNSLSIEAGRAVEQRVRERVEVGLMPLPVVAETGLPENDMVRDMRARGVLKRREMFDRLDKHGAWWGEKFVQVDAIIWATGFRAELRHLAPLKLRSERGGVQMRGTRAVRDERVHLLGYGPSASTIGARRDARVAVREIAQELSESGS</sequence>
<dbReference type="OrthoDB" id="178899at2"/>
<dbReference type="PANTHER" id="PTHR43539">
    <property type="entry name" value="FLAVIN-BINDING MONOOXYGENASE-LIKE PROTEIN (AFU_ORTHOLOGUE AFUA_4G09220)"/>
    <property type="match status" value="1"/>
</dbReference>
<keyword evidence="1" id="KW-0560">Oxidoreductase</keyword>
<organism evidence="2 3">
    <name type="scientific">Arcanobacterium bovis</name>
    <dbReference type="NCBI Taxonomy" id="2529275"/>
    <lineage>
        <taxon>Bacteria</taxon>
        <taxon>Bacillati</taxon>
        <taxon>Actinomycetota</taxon>
        <taxon>Actinomycetes</taxon>
        <taxon>Actinomycetales</taxon>
        <taxon>Actinomycetaceae</taxon>
        <taxon>Arcanobacterium</taxon>
    </lineage>
</organism>
<gene>
    <name evidence="2" type="ORF">EZJ44_07165</name>
</gene>
<dbReference type="PRINTS" id="PR00411">
    <property type="entry name" value="PNDRDTASEI"/>
</dbReference>
<dbReference type="Pfam" id="PF13738">
    <property type="entry name" value="Pyr_redox_3"/>
    <property type="match status" value="1"/>
</dbReference>
<evidence type="ECO:0000313" key="3">
    <source>
        <dbReference type="Proteomes" id="UP000293036"/>
    </source>
</evidence>
<dbReference type="PANTHER" id="PTHR43539:SF78">
    <property type="entry name" value="FLAVIN-CONTAINING MONOOXYGENASE"/>
    <property type="match status" value="1"/>
</dbReference>
<keyword evidence="3" id="KW-1185">Reference proteome</keyword>
<reference evidence="2 3" key="1">
    <citation type="submission" date="2019-02" db="EMBL/GenBank/DDBJ databases">
        <title>Arcanobacterium bovis sp. nov., isolated from the milk of a cow with mastitis.</title>
        <authorList>
            <person name="Sammra O."/>
            <person name="Foster G."/>
            <person name="Hassan A."/>
            <person name="Alssahen M."/>
            <person name="Laemmler C."/>
            <person name="Borowiak M."/>
            <person name="Malorny B."/>
            <person name="Abdulmawjood A."/>
        </authorList>
    </citation>
    <scope>NUCLEOTIDE SEQUENCE [LARGE SCALE GENOMIC DNA]</scope>
    <source>
        <strain evidence="2 3">C605018/01/1</strain>
    </source>
</reference>
<dbReference type="RefSeq" id="WP_131281784.1">
    <property type="nucleotide sequence ID" value="NZ_JBHSLR010000002.1"/>
</dbReference>
<name>A0A4Q9V0T0_9ACTO</name>
<dbReference type="Proteomes" id="UP000293036">
    <property type="component" value="Unassembled WGS sequence"/>
</dbReference>
<evidence type="ECO:0000256" key="1">
    <source>
        <dbReference type="ARBA" id="ARBA00023002"/>
    </source>
</evidence>
<dbReference type="GO" id="GO:0050660">
    <property type="term" value="F:flavin adenine dinucleotide binding"/>
    <property type="evidence" value="ECO:0007669"/>
    <property type="project" value="TreeGrafter"/>
</dbReference>
<proteinExistence type="predicted"/>
<accession>A0A4Q9V0T0</accession>
<evidence type="ECO:0000313" key="2">
    <source>
        <dbReference type="EMBL" id="TBW21076.1"/>
    </source>
</evidence>
<dbReference type="AlphaFoldDB" id="A0A4Q9V0T0"/>
<dbReference type="InterPro" id="IPR036188">
    <property type="entry name" value="FAD/NAD-bd_sf"/>
</dbReference>
<protein>
    <submittedName>
        <fullName evidence="2">NAD(P)/FAD-dependent oxidoreductase</fullName>
    </submittedName>
</protein>
<comment type="caution">
    <text evidence="2">The sequence shown here is derived from an EMBL/GenBank/DDBJ whole genome shotgun (WGS) entry which is preliminary data.</text>
</comment>
<dbReference type="SUPFAM" id="SSF51905">
    <property type="entry name" value="FAD/NAD(P)-binding domain"/>
    <property type="match status" value="2"/>
</dbReference>
<dbReference type="InterPro" id="IPR050982">
    <property type="entry name" value="Auxin_biosynth/cation_transpt"/>
</dbReference>
<dbReference type="Gene3D" id="3.50.50.60">
    <property type="entry name" value="FAD/NAD(P)-binding domain"/>
    <property type="match status" value="2"/>
</dbReference>
<dbReference type="EMBL" id="SJDT01000005">
    <property type="protein sequence ID" value="TBW21076.1"/>
    <property type="molecule type" value="Genomic_DNA"/>
</dbReference>
<dbReference type="PRINTS" id="PR00368">
    <property type="entry name" value="FADPNR"/>
</dbReference>